<dbReference type="InterPro" id="IPR010869">
    <property type="entry name" value="DUF1501"/>
</dbReference>
<dbReference type="RefSeq" id="WP_121917286.1">
    <property type="nucleotide sequence ID" value="NZ_REFV01000007.1"/>
</dbReference>
<evidence type="ECO:0000256" key="1">
    <source>
        <dbReference type="SAM" id="MobiDB-lite"/>
    </source>
</evidence>
<sequence>MCNHDHKNKKRAAAIKKGISPSAKITDDHHDEEHSSWNRRSFLRALGLVGGGSIALGGSNLTASSPSRMTAALANAASEDRVLVLVRLKGGNDGLNTIVPIYDYDFYAGNRPSVRHQENSLYQLNSDFGIPPSMQPLQSLWGEGAMKVIHGVGYPDQNLSHFRSSDIWASGQSIEVEDTGVLGRYFEGLYPDFLISPPEIPPAIQIGSIGNLIFDGAESSYAFSVADPQQLSSIAENGVIHDVTDVPGCTFGEQLEFMRGITNTTFTYAGVINEAYEAATNAVEYQNQSLGRQLAIVARMIKGGLGTKVYLVTLGGFDTHANQVEVHNNRMNQVAQGMKDFYEDLAASGMQDKVMSMTFSEFGRRIEENGSNGTDHGAASPVMVFGDGLQGNGFVGSHPDLQNPDANGNLQFGTDFRSVYATMMKEWLCIDGGTVDELLFGDYETVDLGFSCDSLGVTDLGQRDTFQHFGTYSNGRTYLEFTMPTTAKVDITLFNILGQPVGTLSNDFLMEGPYKIDVQEQIKKRLFTGQYIYQISFAGRKYSKSILIR</sequence>
<feature type="region of interest" description="Disordered" evidence="1">
    <location>
        <begin position="1"/>
        <end position="32"/>
    </location>
</feature>
<dbReference type="Proteomes" id="UP000281985">
    <property type="component" value="Unassembled WGS sequence"/>
</dbReference>
<dbReference type="PANTHER" id="PTHR43737:SF1">
    <property type="entry name" value="DUF1501 DOMAIN-CONTAINING PROTEIN"/>
    <property type="match status" value="1"/>
</dbReference>
<evidence type="ECO:0000313" key="3">
    <source>
        <dbReference type="Proteomes" id="UP000281985"/>
    </source>
</evidence>
<protein>
    <submittedName>
        <fullName evidence="2">DUF1501 domain-containing protein</fullName>
    </submittedName>
</protein>
<dbReference type="OrthoDB" id="9779968at2"/>
<accession>A0A3M0G3M0</accession>
<organism evidence="2 3">
    <name type="scientific">Dokdonia sinensis</name>
    <dbReference type="NCBI Taxonomy" id="2479847"/>
    <lineage>
        <taxon>Bacteria</taxon>
        <taxon>Pseudomonadati</taxon>
        <taxon>Bacteroidota</taxon>
        <taxon>Flavobacteriia</taxon>
        <taxon>Flavobacteriales</taxon>
        <taxon>Flavobacteriaceae</taxon>
        <taxon>Dokdonia</taxon>
    </lineage>
</organism>
<reference evidence="2 3" key="1">
    <citation type="submission" date="2018-10" db="EMBL/GenBank/DDBJ databases">
        <title>Dokdonia luteus sp. nov., isolated from sea water.</title>
        <authorList>
            <person name="Zhou L.Y."/>
            <person name="Du Z.J."/>
        </authorList>
    </citation>
    <scope>NUCLEOTIDE SEQUENCE [LARGE SCALE GENOMIC DNA]</scope>
    <source>
        <strain evidence="2 3">SH27</strain>
    </source>
</reference>
<proteinExistence type="predicted"/>
<dbReference type="PROSITE" id="PS51318">
    <property type="entry name" value="TAT"/>
    <property type="match status" value="1"/>
</dbReference>
<comment type="caution">
    <text evidence="2">The sequence shown here is derived from an EMBL/GenBank/DDBJ whole genome shotgun (WGS) entry which is preliminary data.</text>
</comment>
<feature type="compositionally biased region" description="Basic residues" evidence="1">
    <location>
        <begin position="1"/>
        <end position="14"/>
    </location>
</feature>
<dbReference type="EMBL" id="REFV01000007">
    <property type="protein sequence ID" value="RMB59118.1"/>
    <property type="molecule type" value="Genomic_DNA"/>
</dbReference>
<name>A0A3M0G3M0_9FLAO</name>
<gene>
    <name evidence="2" type="ORF">EAX61_08635</name>
</gene>
<keyword evidence="3" id="KW-1185">Reference proteome</keyword>
<dbReference type="InterPro" id="IPR006311">
    <property type="entry name" value="TAT_signal"/>
</dbReference>
<dbReference type="PANTHER" id="PTHR43737">
    <property type="entry name" value="BLL7424 PROTEIN"/>
    <property type="match status" value="1"/>
</dbReference>
<dbReference type="Pfam" id="PF07394">
    <property type="entry name" value="DUF1501"/>
    <property type="match status" value="1"/>
</dbReference>
<dbReference type="AlphaFoldDB" id="A0A3M0G3M0"/>
<evidence type="ECO:0000313" key="2">
    <source>
        <dbReference type="EMBL" id="RMB59118.1"/>
    </source>
</evidence>